<dbReference type="SMART" id="SM00861">
    <property type="entry name" value="Transket_pyr"/>
    <property type="match status" value="1"/>
</dbReference>
<evidence type="ECO:0000256" key="16">
    <source>
        <dbReference type="ARBA" id="ARBA00051042"/>
    </source>
</evidence>
<comment type="similarity">
    <text evidence="2">Belongs to the alpha-ketoglutarate dehydrogenase family.</text>
</comment>
<keyword evidence="5" id="KW-0560">Oxidoreductase</keyword>
<keyword evidence="6" id="KW-0786">Thiamine pyrophosphate</keyword>
<dbReference type="PANTHER" id="PTHR23152">
    <property type="entry name" value="2-OXOGLUTARATE DEHYDROGENASE"/>
    <property type="match status" value="1"/>
</dbReference>
<evidence type="ECO:0000256" key="6">
    <source>
        <dbReference type="ARBA" id="ARBA00023052"/>
    </source>
</evidence>
<proteinExistence type="inferred from homology"/>
<feature type="domain" description="Transketolase-like pyrimidine-binding" evidence="18">
    <location>
        <begin position="646"/>
        <end position="861"/>
    </location>
</feature>
<dbReference type="Gene3D" id="1.10.287.1150">
    <property type="entry name" value="TPP helical domain"/>
    <property type="match status" value="1"/>
</dbReference>
<comment type="cofactor">
    <cofactor evidence="1">
        <name>thiamine diphosphate</name>
        <dbReference type="ChEBI" id="CHEBI:58937"/>
    </cofactor>
</comment>
<comment type="function">
    <text evidence="7">The 2-oxoglutarate dehydrogenase complex catalyzes the overall conversion of 2-oxoglutarate to succinyl-CoA and CO(2). It contains multiple copies of three enzymatic components: 2-oxoglutarate dehydrogenase (E1), dihydrolipoamide succinyltransferase (E2) and lipoamide dehydrogenase (E3).</text>
</comment>
<evidence type="ECO:0000256" key="13">
    <source>
        <dbReference type="ARBA" id="ARBA00042817"/>
    </source>
</evidence>
<evidence type="ECO:0000256" key="10">
    <source>
        <dbReference type="ARBA" id="ARBA00041619"/>
    </source>
</evidence>
<evidence type="ECO:0000256" key="17">
    <source>
        <dbReference type="ARBA" id="ARBA00051440"/>
    </source>
</evidence>
<dbReference type="Proteomes" id="UP001158576">
    <property type="component" value="Chromosome PAR"/>
</dbReference>
<dbReference type="InterPro" id="IPR042179">
    <property type="entry name" value="KGD_C_sf"/>
</dbReference>
<evidence type="ECO:0000256" key="2">
    <source>
        <dbReference type="ARBA" id="ARBA00006936"/>
    </source>
</evidence>
<evidence type="ECO:0000256" key="3">
    <source>
        <dbReference type="ARBA" id="ARBA00012280"/>
    </source>
</evidence>
<dbReference type="NCBIfam" id="TIGR00239">
    <property type="entry name" value="2oxo_dh_E1"/>
    <property type="match status" value="1"/>
</dbReference>
<dbReference type="Pfam" id="PF16078">
    <property type="entry name" value="2-oxogl_dehyd_N"/>
    <property type="match status" value="1"/>
</dbReference>
<keyword evidence="4" id="KW-0809">Transit peptide</keyword>
<evidence type="ECO:0000256" key="9">
    <source>
        <dbReference type="ARBA" id="ARBA00040865"/>
    </source>
</evidence>
<evidence type="ECO:0000256" key="8">
    <source>
        <dbReference type="ARBA" id="ARBA00040267"/>
    </source>
</evidence>
<dbReference type="Pfam" id="PF02779">
    <property type="entry name" value="Transket_pyr"/>
    <property type="match status" value="1"/>
</dbReference>
<evidence type="ECO:0000313" key="20">
    <source>
        <dbReference type="Proteomes" id="UP001158576"/>
    </source>
</evidence>
<dbReference type="Pfam" id="PF00676">
    <property type="entry name" value="E1_dh"/>
    <property type="match status" value="1"/>
</dbReference>
<sequence>MMKGKAGKVIRQLTRSNTNVAASVASKSESFANGTSAGYIEEMYLTWMEDPNSVHPSWNAYFKQVQKGAPLGAAYQAPPSITTGAVYKIEGSVGGAAESSGDISKNVEQYIALENLIRAYQVRGHFKANLDPLGISEGPKSFAITEAEDAARLTVPDILAGADDKVFNLPEKCHVGREGETSLPLSEIKNRLEAAYCGSIGVEFMHITSQDQKEWIRRKFENPEARRITPEEQKLTLERLVRSTKFEEFLAKKWVSEKRFGLEGLEMIIPCMKTLIDTLTQLGGRSYVMGMPHRGRLNVLANIIRKDLDQIFCQFDPKLEPTDVGQSGDVKYHLGASVEQEINSEEGMSHETINHASKELINVSLCANPSHLEAVDPIVVGKCKAEQFYRNDDEGKTVIPMLLHGDAAFAGQGVVYETLHLSHLPFYSVGGAIHLVCNNQIGFTTDPRHSRASPYCTDVGRVVNAPIFHVNADDPDAVVYVSKVAAEFRQTFNTDVVIDLIGYRRHGHNEIDEPMFTQPRMYQAIKKHKNVLDKYGDSLKEQGVVDDGDIQELIAQYEKICEDALAKAKTETKLEFRHWLDSPWKGFFKDDQGTWVAEKLPDTGVPMETLQRISDAISVPPADITLHGGLKRVLKGRAGLASTKTADWAMGESFGYGSLLMDGNHVRLSGQDVERGTFSHRHHVLHCQKKDKGIYLPMSNLSEDQGKYTVCNSALSEYGVLGFELGYSMVNPNSHVIWEAQFGDFANTAQCIIDQFLSSGQTKWVRQCGLTMQLPHGYEGMGPEHSSCRIERFLQMQNDDPDLFPSDWKEADFGIKQLYDANWIICNPTTPANVMHVHRRQIALPFRKPLILMTPKSLLRLPEARSEWSEMGPGTQYRRLIGEEGAASKNPDNVKRLMFCSGKVYYDLVKERAARGFENDIAIARVEQVAPFPYDLVIPELEKYKNAEVYWVQEEHKNMGFYDFCKPRLRTASNWSRRVHYAGRDSAASAAAGSKQVHKIEQDKFMNDAFRKGAKGRLYK</sequence>
<dbReference type="PANTHER" id="PTHR23152:SF4">
    <property type="entry name" value="2-OXOADIPATE DEHYDROGENASE COMPLEX COMPONENT E1"/>
    <property type="match status" value="1"/>
</dbReference>
<dbReference type="EMBL" id="OU015568">
    <property type="protein sequence ID" value="CAG5090688.1"/>
    <property type="molecule type" value="Genomic_DNA"/>
</dbReference>
<evidence type="ECO:0000256" key="4">
    <source>
        <dbReference type="ARBA" id="ARBA00022946"/>
    </source>
</evidence>
<dbReference type="CDD" id="cd02016">
    <property type="entry name" value="TPP_E1_OGDC_like"/>
    <property type="match status" value="1"/>
</dbReference>
<dbReference type="InterPro" id="IPR031717">
    <property type="entry name" value="ODO-1/KGD_C"/>
</dbReference>
<gene>
    <name evidence="19" type="ORF">OKIOD_LOCUS4245</name>
</gene>
<dbReference type="SUPFAM" id="SSF52518">
    <property type="entry name" value="Thiamin diphosphate-binding fold (THDP-binding)"/>
    <property type="match status" value="2"/>
</dbReference>
<dbReference type="Gene3D" id="3.40.50.970">
    <property type="match status" value="1"/>
</dbReference>
<dbReference type="EC" id="1.2.4.2" evidence="3"/>
<dbReference type="PIRSF" id="PIRSF000157">
    <property type="entry name" value="Oxoglu_dh_E1"/>
    <property type="match status" value="1"/>
</dbReference>
<comment type="catalytic activity">
    <reaction evidence="16">
        <text>N(6)-[(R)-lipoyl]-L-lysyl-[protein] + 2-oxoglutarate + H(+) = N(6)-[(R)-S(8)-succinyldihydrolipoyl]-L-lysyl-[protein] + CO2</text>
        <dbReference type="Rhea" id="RHEA:12188"/>
        <dbReference type="Rhea" id="RHEA-COMP:10474"/>
        <dbReference type="Rhea" id="RHEA-COMP:20092"/>
        <dbReference type="ChEBI" id="CHEBI:15378"/>
        <dbReference type="ChEBI" id="CHEBI:16526"/>
        <dbReference type="ChEBI" id="CHEBI:16810"/>
        <dbReference type="ChEBI" id="CHEBI:83099"/>
        <dbReference type="ChEBI" id="CHEBI:83120"/>
        <dbReference type="EC" id="1.2.4.2"/>
    </reaction>
    <physiologicalReaction direction="left-to-right" evidence="16">
        <dbReference type="Rhea" id="RHEA:12189"/>
    </physiologicalReaction>
</comment>
<accession>A0ABN7S1Q1</accession>
<dbReference type="InterPro" id="IPR029061">
    <property type="entry name" value="THDP-binding"/>
</dbReference>
<dbReference type="Gene3D" id="3.40.50.12470">
    <property type="match status" value="1"/>
</dbReference>
<evidence type="ECO:0000256" key="15">
    <source>
        <dbReference type="ARBA" id="ARBA00045379"/>
    </source>
</evidence>
<evidence type="ECO:0000256" key="11">
    <source>
        <dbReference type="ARBA" id="ARBA00042094"/>
    </source>
</evidence>
<comment type="function">
    <text evidence="15">2-oxoadipate dehydrogenase (E1a) component of the 2-oxoadipate dehydrogenase complex (OADHC). Participates in the first step, rate limiting for the overall conversion of 2-oxoadipate (alpha-ketoadipate) to glutaryl-CoA and CO(2) catalyzed by the whole OADHC. Catalyzes the irreversible decarboxylation of 2-oxoadipate via the thiamine diphosphate (ThDP) cofactor and subsequent transfer of the decarboxylated acyl intermediate on an oxidized dihydrolipoyl group that is covalently amidated to the E2 enzyme (dihydrolipoyllysine-residue succinyltransferase or DLST). Can catalyze the decarboxylation of 2-oxoglutarate in vitro, but at a much lower rate than 2-oxoadipate. Responsible for the last step of L-lysine, L-hydroxylysine and L-tryptophan catabolism with the common product being 2-oxoadipate.</text>
</comment>
<name>A0ABN7S1Q1_OIKDI</name>
<reference evidence="19 20" key="1">
    <citation type="submission" date="2021-04" db="EMBL/GenBank/DDBJ databases">
        <authorList>
            <person name="Bliznina A."/>
        </authorList>
    </citation>
    <scope>NUCLEOTIDE SEQUENCE [LARGE SCALE GENOMIC DNA]</scope>
</reference>
<evidence type="ECO:0000259" key="18">
    <source>
        <dbReference type="SMART" id="SM00861"/>
    </source>
</evidence>
<evidence type="ECO:0000256" key="7">
    <source>
        <dbReference type="ARBA" id="ARBA00037426"/>
    </source>
</evidence>
<dbReference type="NCBIfam" id="NF006914">
    <property type="entry name" value="PRK09404.1"/>
    <property type="match status" value="1"/>
</dbReference>
<evidence type="ECO:0000256" key="14">
    <source>
        <dbReference type="ARBA" id="ARBA00042984"/>
    </source>
</evidence>
<protein>
    <recommendedName>
        <fullName evidence="9">2-oxoadipate dehydrogenase complex component E1</fullName>
        <ecNumber evidence="3">1.2.4.2</ecNumber>
    </recommendedName>
    <alternativeName>
        <fullName evidence="10">2-oxoadipate dehydrogenase, mitochondrial</fullName>
    </alternativeName>
    <alternativeName>
        <fullName evidence="14">2-oxoglutarate dehydrogenase complex component E1</fullName>
    </alternativeName>
    <alternativeName>
        <fullName evidence="8">2-oxoglutarate dehydrogenase, mitochondrial</fullName>
    </alternativeName>
    <alternativeName>
        <fullName evidence="13">Alpha-ketoadipate dehydrogenase</fullName>
    </alternativeName>
    <alternativeName>
        <fullName evidence="11">Dehydrogenase E1 and transketolase domain-containing protein 1</fullName>
    </alternativeName>
    <alternativeName>
        <fullName evidence="12">Probable 2-oxoglutarate dehydrogenase E1 component DHKTD1, mitochondrial</fullName>
    </alternativeName>
</protein>
<evidence type="ECO:0000256" key="5">
    <source>
        <dbReference type="ARBA" id="ARBA00023002"/>
    </source>
</evidence>
<keyword evidence="20" id="KW-1185">Reference proteome</keyword>
<dbReference type="InterPro" id="IPR011603">
    <property type="entry name" value="2oxoglutarate_DH_E1"/>
</dbReference>
<comment type="catalytic activity">
    <reaction evidence="17">
        <text>N(6)-[(R)-lipoyl]-L-lysyl-[protein] + 2-oxoadipate + H(+) = N(6)-[(R)-S(8)-glutaryldihydrolipoyl]-L-lysyl-[protein] + CO2</text>
        <dbReference type="Rhea" id="RHEA:69576"/>
        <dbReference type="Rhea" id="RHEA-COMP:10474"/>
        <dbReference type="Rhea" id="RHEA-COMP:20093"/>
        <dbReference type="ChEBI" id="CHEBI:15378"/>
        <dbReference type="ChEBI" id="CHEBI:16526"/>
        <dbReference type="ChEBI" id="CHEBI:57499"/>
        <dbReference type="ChEBI" id="CHEBI:83099"/>
        <dbReference type="ChEBI" id="CHEBI:184385"/>
    </reaction>
    <physiologicalReaction direction="left-to-right" evidence="17">
        <dbReference type="Rhea" id="RHEA:69577"/>
    </physiologicalReaction>
</comment>
<dbReference type="InterPro" id="IPR032106">
    <property type="entry name" value="2-oxogl_dehyd_N"/>
</dbReference>
<dbReference type="NCBIfam" id="NF008907">
    <property type="entry name" value="PRK12270.1"/>
    <property type="match status" value="1"/>
</dbReference>
<evidence type="ECO:0000256" key="12">
    <source>
        <dbReference type="ARBA" id="ARBA00042537"/>
    </source>
</evidence>
<dbReference type="InterPro" id="IPR005475">
    <property type="entry name" value="Transketolase-like_Pyr-bd"/>
</dbReference>
<evidence type="ECO:0000313" key="19">
    <source>
        <dbReference type="EMBL" id="CAG5090688.1"/>
    </source>
</evidence>
<dbReference type="InterPro" id="IPR001017">
    <property type="entry name" value="DH_E1"/>
</dbReference>
<dbReference type="Gene3D" id="3.40.50.11610">
    <property type="entry name" value="Multifunctional 2-oxoglutarate metabolism enzyme, C-terminal domain"/>
    <property type="match status" value="1"/>
</dbReference>
<evidence type="ECO:0000256" key="1">
    <source>
        <dbReference type="ARBA" id="ARBA00001964"/>
    </source>
</evidence>
<organism evidence="19 20">
    <name type="scientific">Oikopleura dioica</name>
    <name type="common">Tunicate</name>
    <dbReference type="NCBI Taxonomy" id="34765"/>
    <lineage>
        <taxon>Eukaryota</taxon>
        <taxon>Metazoa</taxon>
        <taxon>Chordata</taxon>
        <taxon>Tunicata</taxon>
        <taxon>Appendicularia</taxon>
        <taxon>Copelata</taxon>
        <taxon>Oikopleuridae</taxon>
        <taxon>Oikopleura</taxon>
    </lineage>
</organism>
<dbReference type="Pfam" id="PF16870">
    <property type="entry name" value="OxoGdeHyase_C"/>
    <property type="match status" value="1"/>
</dbReference>